<protein>
    <submittedName>
        <fullName evidence="2">Uncharacterized protein</fullName>
    </submittedName>
</protein>
<evidence type="ECO:0000256" key="1">
    <source>
        <dbReference type="SAM" id="MobiDB-lite"/>
    </source>
</evidence>
<organism evidence="2 3">
    <name type="scientific">Brassica cretica</name>
    <name type="common">Mustard</name>
    <dbReference type="NCBI Taxonomy" id="69181"/>
    <lineage>
        <taxon>Eukaryota</taxon>
        <taxon>Viridiplantae</taxon>
        <taxon>Streptophyta</taxon>
        <taxon>Embryophyta</taxon>
        <taxon>Tracheophyta</taxon>
        <taxon>Spermatophyta</taxon>
        <taxon>Magnoliopsida</taxon>
        <taxon>eudicotyledons</taxon>
        <taxon>Gunneridae</taxon>
        <taxon>Pentapetalae</taxon>
        <taxon>rosids</taxon>
        <taxon>malvids</taxon>
        <taxon>Brassicales</taxon>
        <taxon>Brassicaceae</taxon>
        <taxon>Brassiceae</taxon>
        <taxon>Brassica</taxon>
    </lineage>
</organism>
<accession>A0A8S9Q7Z6</accession>
<dbReference type="AlphaFoldDB" id="A0A8S9Q7Z6"/>
<proteinExistence type="predicted"/>
<comment type="caution">
    <text evidence="2">The sequence shown here is derived from an EMBL/GenBank/DDBJ whole genome shotgun (WGS) entry which is preliminary data.</text>
</comment>
<sequence length="72" mass="8425">MKQKFYDTVGGIDKSFKQRSRHSTRPLSDVYVPTSVDRQPEFGRRAFDVYSTENSTGKRRMSMESTEMIRDV</sequence>
<reference evidence="2" key="1">
    <citation type="submission" date="2019-12" db="EMBL/GenBank/DDBJ databases">
        <title>Genome sequencing and annotation of Brassica cretica.</title>
        <authorList>
            <person name="Studholme D.J."/>
            <person name="Sarris P."/>
        </authorList>
    </citation>
    <scope>NUCLEOTIDE SEQUENCE</scope>
    <source>
        <strain evidence="2">PFS-109/04</strain>
        <tissue evidence="2">Leaf</tissue>
    </source>
</reference>
<evidence type="ECO:0000313" key="2">
    <source>
        <dbReference type="EMBL" id="KAF3535792.1"/>
    </source>
</evidence>
<feature type="region of interest" description="Disordered" evidence="1">
    <location>
        <begin position="53"/>
        <end position="72"/>
    </location>
</feature>
<gene>
    <name evidence="2" type="ORF">F2Q69_00024459</name>
</gene>
<name>A0A8S9Q7Z6_BRACR</name>
<evidence type="ECO:0000313" key="3">
    <source>
        <dbReference type="Proteomes" id="UP000712600"/>
    </source>
</evidence>
<dbReference type="EMBL" id="QGKX02001290">
    <property type="protein sequence ID" value="KAF3535792.1"/>
    <property type="molecule type" value="Genomic_DNA"/>
</dbReference>
<dbReference type="Proteomes" id="UP000712600">
    <property type="component" value="Unassembled WGS sequence"/>
</dbReference>